<accession>A0ABP1G290</accession>
<protein>
    <submittedName>
        <fullName evidence="2">G9167 protein</fullName>
    </submittedName>
</protein>
<reference evidence="2 3" key="1">
    <citation type="submission" date="2024-06" db="EMBL/GenBank/DDBJ databases">
        <authorList>
            <person name="Kraege A."/>
            <person name="Thomma B."/>
        </authorList>
    </citation>
    <scope>NUCLEOTIDE SEQUENCE [LARGE SCALE GENOMIC DNA]</scope>
</reference>
<organism evidence="2 3">
    <name type="scientific">Coccomyxa viridis</name>
    <dbReference type="NCBI Taxonomy" id="1274662"/>
    <lineage>
        <taxon>Eukaryota</taxon>
        <taxon>Viridiplantae</taxon>
        <taxon>Chlorophyta</taxon>
        <taxon>core chlorophytes</taxon>
        <taxon>Trebouxiophyceae</taxon>
        <taxon>Trebouxiophyceae incertae sedis</taxon>
        <taxon>Coccomyxaceae</taxon>
        <taxon>Coccomyxa</taxon>
    </lineage>
</organism>
<sequence>MFSLFGKSGNKSSMWGGKKGSKKKGSKKKHSPKKGLYGVFWSLMGRVEACGEHHVVKEAEVLDGGTVLADACEHLVAIGEDGVALFDHVKVATANGLGVSSAAIICHTGVTWRQGDHSERKAAGLEVIVQLASVAEEAGRAR</sequence>
<proteinExistence type="predicted"/>
<gene>
    <name evidence="2" type="primary">g9167</name>
    <name evidence="2" type="ORF">VP750_LOCUS8227</name>
</gene>
<feature type="compositionally biased region" description="Basic residues" evidence="1">
    <location>
        <begin position="19"/>
        <end position="32"/>
    </location>
</feature>
<dbReference type="EMBL" id="CAXHTA020000016">
    <property type="protein sequence ID" value="CAL5226321.1"/>
    <property type="molecule type" value="Genomic_DNA"/>
</dbReference>
<name>A0ABP1G290_9CHLO</name>
<feature type="compositionally biased region" description="Low complexity" evidence="1">
    <location>
        <begin position="1"/>
        <end position="16"/>
    </location>
</feature>
<evidence type="ECO:0000313" key="2">
    <source>
        <dbReference type="EMBL" id="CAL5226321.1"/>
    </source>
</evidence>
<feature type="region of interest" description="Disordered" evidence="1">
    <location>
        <begin position="1"/>
        <end position="32"/>
    </location>
</feature>
<evidence type="ECO:0000256" key="1">
    <source>
        <dbReference type="SAM" id="MobiDB-lite"/>
    </source>
</evidence>
<evidence type="ECO:0000313" key="3">
    <source>
        <dbReference type="Proteomes" id="UP001497392"/>
    </source>
</evidence>
<keyword evidence="3" id="KW-1185">Reference proteome</keyword>
<dbReference type="Proteomes" id="UP001497392">
    <property type="component" value="Unassembled WGS sequence"/>
</dbReference>
<comment type="caution">
    <text evidence="2">The sequence shown here is derived from an EMBL/GenBank/DDBJ whole genome shotgun (WGS) entry which is preliminary data.</text>
</comment>